<evidence type="ECO:0000259" key="6">
    <source>
        <dbReference type="Pfam" id="PF04542"/>
    </source>
</evidence>
<dbReference type="EMBL" id="JAFMYW010000012">
    <property type="protein sequence ID" value="MBO0952627.1"/>
    <property type="molecule type" value="Genomic_DNA"/>
</dbReference>
<reference evidence="7 8" key="1">
    <citation type="submission" date="2021-03" db="EMBL/GenBank/DDBJ databases">
        <title>Fibrella sp. HMF5405 genome sequencing and assembly.</title>
        <authorList>
            <person name="Kang H."/>
            <person name="Kim H."/>
            <person name="Bae S."/>
            <person name="Joh K."/>
        </authorList>
    </citation>
    <scope>NUCLEOTIDE SEQUENCE [LARGE SCALE GENOMIC DNA]</scope>
    <source>
        <strain evidence="7 8">HMF5405</strain>
    </source>
</reference>
<evidence type="ECO:0000256" key="2">
    <source>
        <dbReference type="ARBA" id="ARBA00023015"/>
    </source>
</evidence>
<keyword evidence="2" id="KW-0805">Transcription regulation</keyword>
<accession>A0ABS3JRJ2</accession>
<dbReference type="InterPro" id="IPR013324">
    <property type="entry name" value="RNA_pol_sigma_r3/r4-like"/>
</dbReference>
<dbReference type="Pfam" id="PF04542">
    <property type="entry name" value="Sigma70_r2"/>
    <property type="match status" value="1"/>
</dbReference>
<evidence type="ECO:0000256" key="1">
    <source>
        <dbReference type="ARBA" id="ARBA00010641"/>
    </source>
</evidence>
<keyword evidence="8" id="KW-1185">Reference proteome</keyword>
<gene>
    <name evidence="7" type="ORF">J2I46_28870</name>
</gene>
<dbReference type="Proteomes" id="UP000664628">
    <property type="component" value="Unassembled WGS sequence"/>
</dbReference>
<dbReference type="InterPro" id="IPR007627">
    <property type="entry name" value="RNA_pol_sigma70_r2"/>
</dbReference>
<keyword evidence="5" id="KW-0804">Transcription</keyword>
<dbReference type="SUPFAM" id="SSF88659">
    <property type="entry name" value="Sigma3 and sigma4 domains of RNA polymerase sigma factors"/>
    <property type="match status" value="1"/>
</dbReference>
<evidence type="ECO:0000256" key="4">
    <source>
        <dbReference type="ARBA" id="ARBA00023125"/>
    </source>
</evidence>
<evidence type="ECO:0000256" key="5">
    <source>
        <dbReference type="ARBA" id="ARBA00023163"/>
    </source>
</evidence>
<keyword evidence="3" id="KW-0731">Sigma factor</keyword>
<dbReference type="RefSeq" id="WP_207332578.1">
    <property type="nucleotide sequence ID" value="NZ_JAFMYW010000012.1"/>
</dbReference>
<dbReference type="InterPro" id="IPR036388">
    <property type="entry name" value="WH-like_DNA-bd_sf"/>
</dbReference>
<dbReference type="Gene3D" id="1.10.1740.10">
    <property type="match status" value="1"/>
</dbReference>
<protein>
    <submittedName>
        <fullName evidence="7">Sigma-70 family RNA polymerase sigma factor</fullName>
    </submittedName>
</protein>
<keyword evidence="4" id="KW-0238">DNA-binding</keyword>
<feature type="domain" description="RNA polymerase sigma-70 region 2" evidence="6">
    <location>
        <begin position="26"/>
        <end position="93"/>
    </location>
</feature>
<dbReference type="PANTHER" id="PTHR43133">
    <property type="entry name" value="RNA POLYMERASE ECF-TYPE SIGMA FACTO"/>
    <property type="match status" value="1"/>
</dbReference>
<dbReference type="Gene3D" id="1.10.10.10">
    <property type="entry name" value="Winged helix-like DNA-binding domain superfamily/Winged helix DNA-binding domain"/>
    <property type="match status" value="1"/>
</dbReference>
<dbReference type="InterPro" id="IPR039425">
    <property type="entry name" value="RNA_pol_sigma-70-like"/>
</dbReference>
<organism evidence="7 8">
    <name type="scientific">Fibrella forsythiae</name>
    <dbReference type="NCBI Taxonomy" id="2817061"/>
    <lineage>
        <taxon>Bacteria</taxon>
        <taxon>Pseudomonadati</taxon>
        <taxon>Bacteroidota</taxon>
        <taxon>Cytophagia</taxon>
        <taxon>Cytophagales</taxon>
        <taxon>Spirosomataceae</taxon>
        <taxon>Fibrella</taxon>
    </lineage>
</organism>
<dbReference type="InterPro" id="IPR014284">
    <property type="entry name" value="RNA_pol_sigma-70_dom"/>
</dbReference>
<name>A0ABS3JRJ2_9BACT</name>
<evidence type="ECO:0000256" key="3">
    <source>
        <dbReference type="ARBA" id="ARBA00023082"/>
    </source>
</evidence>
<dbReference type="InterPro" id="IPR013325">
    <property type="entry name" value="RNA_pol_sigma_r2"/>
</dbReference>
<comment type="similarity">
    <text evidence="1">Belongs to the sigma-70 factor family. ECF subfamily.</text>
</comment>
<comment type="caution">
    <text evidence="7">The sequence shown here is derived from an EMBL/GenBank/DDBJ whole genome shotgun (WGS) entry which is preliminary data.</text>
</comment>
<dbReference type="NCBIfam" id="TIGR02937">
    <property type="entry name" value="sigma70-ECF"/>
    <property type="match status" value="1"/>
</dbReference>
<evidence type="ECO:0000313" key="7">
    <source>
        <dbReference type="EMBL" id="MBO0952627.1"/>
    </source>
</evidence>
<proteinExistence type="inferred from homology"/>
<evidence type="ECO:0000313" key="8">
    <source>
        <dbReference type="Proteomes" id="UP000664628"/>
    </source>
</evidence>
<sequence length="194" mass="22359">MKPVYTDQRLIDFMLEGDPVVMIWIYKKYRLFIQHYILLNGGNRQDAQDVYQDVMLALLTNVTSGKLTCLQGKLSTYLYKLTQNLWRSRLRRHEPLRGASTLADYASEPSTDTASEDVLLERLMSILDERCRLILRLYYFDKLPMSTVAIRVGLNSAESARKRKCDCLSRLRELALHVHVETGNVSETESLPAV</sequence>
<dbReference type="PANTHER" id="PTHR43133:SF8">
    <property type="entry name" value="RNA POLYMERASE SIGMA FACTOR HI_1459-RELATED"/>
    <property type="match status" value="1"/>
</dbReference>
<dbReference type="SUPFAM" id="SSF88946">
    <property type="entry name" value="Sigma2 domain of RNA polymerase sigma factors"/>
    <property type="match status" value="1"/>
</dbReference>